<dbReference type="GO" id="GO:0005694">
    <property type="term" value="C:chromosome"/>
    <property type="evidence" value="ECO:0007669"/>
    <property type="project" value="InterPro"/>
</dbReference>
<reference evidence="3" key="2">
    <citation type="submission" date="2024-06" db="EMBL/GenBank/DDBJ databases">
        <authorList>
            <person name="Plum-Jensen L.E."/>
            <person name="Schramm A."/>
            <person name="Marshall I.P.G."/>
        </authorList>
    </citation>
    <scope>NUCLEOTIDE SEQUENCE</scope>
    <source>
        <strain evidence="3">Rat1</strain>
    </source>
</reference>
<dbReference type="InterPro" id="IPR036078">
    <property type="entry name" value="Spo11/TopoVI_A_sf"/>
</dbReference>
<accession>A0AAU8M1K2</accession>
<proteinExistence type="predicted"/>
<evidence type="ECO:0000259" key="2">
    <source>
        <dbReference type="Pfam" id="PF21180"/>
    </source>
</evidence>
<dbReference type="GO" id="GO:0003677">
    <property type="term" value="F:DNA binding"/>
    <property type="evidence" value="ECO:0007669"/>
    <property type="project" value="InterPro"/>
</dbReference>
<protein>
    <recommendedName>
        <fullName evidence="2">Topoisomerase 6 subunit A/Spo11 TOPRIM domain-containing protein</fullName>
    </recommendedName>
</protein>
<keyword evidence="1" id="KW-0812">Transmembrane</keyword>
<keyword evidence="1" id="KW-1133">Transmembrane helix</keyword>
<evidence type="ECO:0000313" key="3">
    <source>
        <dbReference type="EMBL" id="XCN75303.1"/>
    </source>
</evidence>
<dbReference type="Gene3D" id="3.40.1360.10">
    <property type="match status" value="1"/>
</dbReference>
<name>A0AAU8M1K2_9BACT</name>
<dbReference type="InterPro" id="IPR034136">
    <property type="entry name" value="TOPRIM_Topo6A/Spo11"/>
</dbReference>
<gene>
    <name evidence="3" type="ORF">Q3M24_11425</name>
</gene>
<evidence type="ECO:0000256" key="1">
    <source>
        <dbReference type="SAM" id="Phobius"/>
    </source>
</evidence>
<dbReference type="KEGG" id="eaj:Q3M24_11425"/>
<dbReference type="Pfam" id="PF21180">
    <property type="entry name" value="TOP6A-Spo11_Toprim"/>
    <property type="match status" value="1"/>
</dbReference>
<keyword evidence="1" id="KW-0472">Membrane</keyword>
<organism evidence="3">
    <name type="scientific">Candidatus Electrothrix aestuarii</name>
    <dbReference type="NCBI Taxonomy" id="3062594"/>
    <lineage>
        <taxon>Bacteria</taxon>
        <taxon>Pseudomonadati</taxon>
        <taxon>Thermodesulfobacteriota</taxon>
        <taxon>Desulfobulbia</taxon>
        <taxon>Desulfobulbales</taxon>
        <taxon>Desulfobulbaceae</taxon>
        <taxon>Candidatus Electrothrix</taxon>
    </lineage>
</organism>
<feature type="domain" description="Topoisomerase 6 subunit A/Spo11 TOPRIM" evidence="2">
    <location>
        <begin position="174"/>
        <end position="236"/>
    </location>
</feature>
<sequence length="335" mass="38113">MQCPECGTQQKNTIESRCRCGYQFIFQGKTAQGMTDITFRRILQRAGQGGILHFTFPQLYTAWCQQHIEEKYSLLRKQLIAAGGLLSLLSAGCFFFFGWLAGLMSLFSLVIPWFILRKYHQLAPPSLEHLKNSLKKWQAGNGGGDETLLLQPSLHSPPPDSPEKDIFDYGVEKIIIVERPLLVDLLVKNGFYSDHNALIFSRDGYPDYITQRAQRLLKLNSSLPIYILHDASEAGMTMSQKKKLAGRTVIDLGINQDDLKKMPFLDALQLHKKDYKAPLDILPYPVLAAIFGEALREKRKISEILKEWGVEKTKNPFLRILLNIIGSQKTQKKEM</sequence>
<dbReference type="EMBL" id="CP159373">
    <property type="protein sequence ID" value="XCN75303.1"/>
    <property type="molecule type" value="Genomic_DNA"/>
</dbReference>
<dbReference type="SUPFAM" id="SSF56726">
    <property type="entry name" value="DNA topoisomerase IV, alpha subunit"/>
    <property type="match status" value="1"/>
</dbReference>
<reference evidence="3" key="1">
    <citation type="journal article" date="2024" name="Syst. Appl. Microbiol.">
        <title>First single-strain enrichments of Electrothrix cable bacteria, description of E. aestuarii sp. nov. and E. rattekaaiensis sp. nov., and proposal of a cable bacteria taxonomy following the rules of the SeqCode.</title>
        <authorList>
            <person name="Plum-Jensen L.E."/>
            <person name="Schramm A."/>
            <person name="Marshall I.P.G."/>
        </authorList>
    </citation>
    <scope>NUCLEOTIDE SEQUENCE</scope>
    <source>
        <strain evidence="3">Rat1</strain>
    </source>
</reference>
<dbReference type="AlphaFoldDB" id="A0AAU8M1K2"/>
<feature type="transmembrane region" description="Helical" evidence="1">
    <location>
        <begin position="85"/>
        <end position="115"/>
    </location>
</feature>